<dbReference type="AlphaFoldDB" id="A0A9D4Z419"/>
<dbReference type="InterPro" id="IPR036638">
    <property type="entry name" value="HLH_DNA-bd_sf"/>
</dbReference>
<keyword evidence="4" id="KW-0539">Nucleus</keyword>
<dbReference type="PROSITE" id="PS50888">
    <property type="entry name" value="BHLH"/>
    <property type="match status" value="1"/>
</dbReference>
<dbReference type="Pfam" id="PF00010">
    <property type="entry name" value="HLH"/>
    <property type="match status" value="1"/>
</dbReference>
<dbReference type="InterPro" id="IPR011598">
    <property type="entry name" value="bHLH_dom"/>
</dbReference>
<evidence type="ECO:0000259" key="6">
    <source>
        <dbReference type="PROSITE" id="PS50888"/>
    </source>
</evidence>
<evidence type="ECO:0000256" key="5">
    <source>
        <dbReference type="SAM" id="MobiDB-lite"/>
    </source>
</evidence>
<feature type="region of interest" description="Disordered" evidence="5">
    <location>
        <begin position="519"/>
        <end position="543"/>
    </location>
</feature>
<feature type="region of interest" description="Disordered" evidence="5">
    <location>
        <begin position="668"/>
        <end position="689"/>
    </location>
</feature>
<dbReference type="GO" id="GO:0003700">
    <property type="term" value="F:DNA-binding transcription factor activity"/>
    <property type="evidence" value="ECO:0007669"/>
    <property type="project" value="InterPro"/>
</dbReference>
<dbReference type="SUPFAM" id="SSF47459">
    <property type="entry name" value="HLH, helix-loop-helix DNA-binding domain"/>
    <property type="match status" value="1"/>
</dbReference>
<evidence type="ECO:0000256" key="1">
    <source>
        <dbReference type="ARBA" id="ARBA00004123"/>
    </source>
</evidence>
<evidence type="ECO:0000256" key="2">
    <source>
        <dbReference type="ARBA" id="ARBA00023015"/>
    </source>
</evidence>
<feature type="compositionally biased region" description="Gly residues" evidence="5">
    <location>
        <begin position="532"/>
        <end position="542"/>
    </location>
</feature>
<evidence type="ECO:0000256" key="4">
    <source>
        <dbReference type="ARBA" id="ARBA00023242"/>
    </source>
</evidence>
<dbReference type="SMART" id="SM00353">
    <property type="entry name" value="HLH"/>
    <property type="match status" value="1"/>
</dbReference>
<dbReference type="OrthoDB" id="2017571at2759"/>
<keyword evidence="2" id="KW-0805">Transcription regulation</keyword>
<dbReference type="Proteomes" id="UP000886520">
    <property type="component" value="Chromosome 23"/>
</dbReference>
<dbReference type="PANTHER" id="PTHR45914:SF2">
    <property type="entry name" value="TRANSCRIPTION FACTOR BHLH140-LIKE PROTEIN"/>
    <property type="match status" value="1"/>
</dbReference>
<keyword evidence="3" id="KW-0804">Transcription</keyword>
<feature type="domain" description="BHLH" evidence="6">
    <location>
        <begin position="599"/>
        <end position="648"/>
    </location>
</feature>
<feature type="compositionally biased region" description="Polar residues" evidence="5">
    <location>
        <begin position="521"/>
        <end position="530"/>
    </location>
</feature>
<sequence>MESSTVPLLQQAFPCWASHSMLADNLSMVHHIPQYAGDLPYMASSTTSFLSNIYAGEEANYYISKQLAGLRQARGIEGEAAEEDQLEGGEEEVAAATETAVCNGRGNCGLGYASSPAAAEAALPLPLAAPCGSLQVPLSSHFSINNGLFSSCMRPCLPSDENHITSALPIRAADASLPHMHSHELKYTCSPSFSTHCYSTLSGNSRSCPRSPPSPAATSAFSTSITSPQENIVHLPYIINNSIYLDPILCLENSFSPLAPNVMIQPHPAADPPPAATCPPPDFHVPSFSSSLCVPEMIGAAGHQQLAQYTENLLASHRNPVDNTLAQLSSHSCAPYKRYKASFPCATSIGLSSLPPSLNTSDLLALKEPISTANFLHYSTPKAISPPPQGHHERNQINASKGTIHGQLNVIAEGKWGNTGVHLGTPRADYSSLNMFPTLETDPCQQPLVAHNNEQTRLVVNSSRLYDQKEDHHALFNQSFSQEFPTPFQERAVADTTAICVEQTGATLGIVPQALHESERASSSGSTKLCGSNGGDQDGIGDGQHSYGIMNYASSSPNAGSPVDIYPISASNQCNEAENNRLSAKPGEKSNAKLQRNKVSVHPQGVAARRRRHRISNKFKILQTLVPGGTKMDTASMLDEAIEYIKYLRHQIWLHQLLEVSQMINSGEGDRPINSSHSQLPPPAPTCTNSTIDFPAATIPPCSNSFFWPNAFNI</sequence>
<accession>A0A9D4Z419</accession>
<comment type="subcellular location">
    <subcellularLocation>
        <location evidence="1">Nucleus</location>
    </subcellularLocation>
</comment>
<feature type="region of interest" description="Disordered" evidence="5">
    <location>
        <begin position="582"/>
        <end position="607"/>
    </location>
</feature>
<dbReference type="EMBL" id="JABFUD020000023">
    <property type="protein sequence ID" value="KAI5061673.1"/>
    <property type="molecule type" value="Genomic_DNA"/>
</dbReference>
<dbReference type="GO" id="GO:0046983">
    <property type="term" value="F:protein dimerization activity"/>
    <property type="evidence" value="ECO:0007669"/>
    <property type="project" value="InterPro"/>
</dbReference>
<protein>
    <recommendedName>
        <fullName evidence="6">BHLH domain-containing protein</fullName>
    </recommendedName>
</protein>
<name>A0A9D4Z419_ADICA</name>
<dbReference type="PANTHER" id="PTHR45914">
    <property type="entry name" value="TRANSCRIPTION FACTOR HEC3-RELATED"/>
    <property type="match status" value="1"/>
</dbReference>
<dbReference type="InterPro" id="IPR045843">
    <property type="entry name" value="IND-like"/>
</dbReference>
<comment type="caution">
    <text evidence="7">The sequence shown here is derived from an EMBL/GenBank/DDBJ whole genome shotgun (WGS) entry which is preliminary data.</text>
</comment>
<dbReference type="Gene3D" id="4.10.280.10">
    <property type="entry name" value="Helix-loop-helix DNA-binding domain"/>
    <property type="match status" value="1"/>
</dbReference>
<reference evidence="7" key="1">
    <citation type="submission" date="2021-01" db="EMBL/GenBank/DDBJ databases">
        <title>Adiantum capillus-veneris genome.</title>
        <authorList>
            <person name="Fang Y."/>
            <person name="Liao Q."/>
        </authorList>
    </citation>
    <scope>NUCLEOTIDE SEQUENCE</scope>
    <source>
        <strain evidence="7">H3</strain>
        <tissue evidence="7">Leaf</tissue>
    </source>
</reference>
<proteinExistence type="predicted"/>
<gene>
    <name evidence="7" type="ORF">GOP47_0024178</name>
</gene>
<evidence type="ECO:0000313" key="7">
    <source>
        <dbReference type="EMBL" id="KAI5061673.1"/>
    </source>
</evidence>
<dbReference type="CDD" id="cd11454">
    <property type="entry name" value="bHLH_AtIND_like"/>
    <property type="match status" value="1"/>
</dbReference>
<organism evidence="7 8">
    <name type="scientific">Adiantum capillus-veneris</name>
    <name type="common">Maidenhair fern</name>
    <dbReference type="NCBI Taxonomy" id="13818"/>
    <lineage>
        <taxon>Eukaryota</taxon>
        <taxon>Viridiplantae</taxon>
        <taxon>Streptophyta</taxon>
        <taxon>Embryophyta</taxon>
        <taxon>Tracheophyta</taxon>
        <taxon>Polypodiopsida</taxon>
        <taxon>Polypodiidae</taxon>
        <taxon>Polypodiales</taxon>
        <taxon>Pteridineae</taxon>
        <taxon>Pteridaceae</taxon>
        <taxon>Vittarioideae</taxon>
        <taxon>Adiantum</taxon>
    </lineage>
</organism>
<evidence type="ECO:0000313" key="8">
    <source>
        <dbReference type="Proteomes" id="UP000886520"/>
    </source>
</evidence>
<keyword evidence="8" id="KW-1185">Reference proteome</keyword>
<dbReference type="GO" id="GO:0005634">
    <property type="term" value="C:nucleus"/>
    <property type="evidence" value="ECO:0007669"/>
    <property type="project" value="UniProtKB-SubCell"/>
</dbReference>
<evidence type="ECO:0000256" key="3">
    <source>
        <dbReference type="ARBA" id="ARBA00023163"/>
    </source>
</evidence>